<evidence type="ECO:0000256" key="4">
    <source>
        <dbReference type="ARBA" id="ARBA00023136"/>
    </source>
</evidence>
<feature type="transmembrane region" description="Helical" evidence="5">
    <location>
        <begin position="31"/>
        <end position="51"/>
    </location>
</feature>
<dbReference type="CDD" id="cd00637">
    <property type="entry name" value="7tm_classA_rhodopsin-like"/>
    <property type="match status" value="1"/>
</dbReference>
<keyword evidence="3 5" id="KW-1133">Transmembrane helix</keyword>
<dbReference type="Gene3D" id="1.20.1070.10">
    <property type="entry name" value="Rhodopsin 7-helix transmembrane proteins"/>
    <property type="match status" value="1"/>
</dbReference>
<evidence type="ECO:0000313" key="8">
    <source>
        <dbReference type="Proteomes" id="UP000261520"/>
    </source>
</evidence>
<organism evidence="7 8">
    <name type="scientific">Periophthalmus magnuspinnatus</name>
    <dbReference type="NCBI Taxonomy" id="409849"/>
    <lineage>
        <taxon>Eukaryota</taxon>
        <taxon>Metazoa</taxon>
        <taxon>Chordata</taxon>
        <taxon>Craniata</taxon>
        <taxon>Vertebrata</taxon>
        <taxon>Euteleostomi</taxon>
        <taxon>Actinopterygii</taxon>
        <taxon>Neopterygii</taxon>
        <taxon>Teleostei</taxon>
        <taxon>Neoteleostei</taxon>
        <taxon>Acanthomorphata</taxon>
        <taxon>Gobiaria</taxon>
        <taxon>Gobiiformes</taxon>
        <taxon>Gobioidei</taxon>
        <taxon>Gobiidae</taxon>
        <taxon>Oxudercinae</taxon>
        <taxon>Periophthalmus</taxon>
    </lineage>
</organism>
<dbReference type="Proteomes" id="UP000261520">
    <property type="component" value="Unplaced"/>
</dbReference>
<sequence length="314" mass="36150">VFYLLFPQVPMNETRVVILQDTFASAVAKNVLLVVLGLTINYINGILIHTYRKHQIFYTNPRYILFAHLVLNDMLQLCLSISLFVLSNTSRKIICPLCLILLCVSVLTTHNTPLNLAVMAVECYIAVCFPLHHAQLCTIQRTYALIGGIWAMTSLIILPDIIILVVTKPPEFFVSTMRCERTSVFDHPVIMLKRDVQYIVYLSGVWFILIYTYCHIFFAAQAAKSSAHKSKKARNTILLHGFQLLLCMLSYVDHFLLRVLMIWFLKYIIHIAFVMYVVVMVLPRLISPILYGLRDKVFREHFTKYLVCTVIIKG</sequence>
<feature type="transmembrane region" description="Helical" evidence="5">
    <location>
        <begin position="267"/>
        <end position="286"/>
    </location>
</feature>
<name>A0A3B4ALP8_9GOBI</name>
<dbReference type="STRING" id="409849.ENSPMGP00000018058"/>
<keyword evidence="8" id="KW-1185">Reference proteome</keyword>
<feature type="transmembrane region" description="Helical" evidence="5">
    <location>
        <begin position="198"/>
        <end position="220"/>
    </location>
</feature>
<dbReference type="AlphaFoldDB" id="A0A3B4ALP8"/>
<dbReference type="InterPro" id="IPR000276">
    <property type="entry name" value="GPCR_Rhodpsn"/>
</dbReference>
<feature type="transmembrane region" description="Helical" evidence="5">
    <location>
        <begin position="143"/>
        <end position="167"/>
    </location>
</feature>
<dbReference type="GO" id="GO:0004984">
    <property type="term" value="F:olfactory receptor activity"/>
    <property type="evidence" value="ECO:0007669"/>
    <property type="project" value="TreeGrafter"/>
</dbReference>
<dbReference type="Ensembl" id="ENSPMGT00000019265.1">
    <property type="protein sequence ID" value="ENSPMGP00000018058.1"/>
    <property type="gene ID" value="ENSPMGG00000014735.1"/>
</dbReference>
<evidence type="ECO:0000313" key="7">
    <source>
        <dbReference type="Ensembl" id="ENSPMGP00000018058.1"/>
    </source>
</evidence>
<dbReference type="PANTHER" id="PTHR26451">
    <property type="entry name" value="G_PROTEIN_RECEP_F1_2 DOMAIN-CONTAINING PROTEIN"/>
    <property type="match status" value="1"/>
</dbReference>
<feature type="transmembrane region" description="Helical" evidence="5">
    <location>
        <begin position="114"/>
        <end position="131"/>
    </location>
</feature>
<dbReference type="GO" id="GO:0004930">
    <property type="term" value="F:G protein-coupled receptor activity"/>
    <property type="evidence" value="ECO:0007669"/>
    <property type="project" value="InterPro"/>
</dbReference>
<dbReference type="Pfam" id="PF00001">
    <property type="entry name" value="7tm_1"/>
    <property type="match status" value="1"/>
</dbReference>
<reference evidence="7" key="1">
    <citation type="submission" date="2025-08" db="UniProtKB">
        <authorList>
            <consortium name="Ensembl"/>
        </authorList>
    </citation>
    <scope>IDENTIFICATION</scope>
</reference>
<dbReference type="InterPro" id="IPR017452">
    <property type="entry name" value="GPCR_Rhodpsn_7TM"/>
</dbReference>
<dbReference type="GO" id="GO:0016020">
    <property type="term" value="C:membrane"/>
    <property type="evidence" value="ECO:0007669"/>
    <property type="project" value="UniProtKB-SubCell"/>
</dbReference>
<dbReference type="PRINTS" id="PR00237">
    <property type="entry name" value="GPCRRHODOPSN"/>
</dbReference>
<evidence type="ECO:0000256" key="2">
    <source>
        <dbReference type="ARBA" id="ARBA00022692"/>
    </source>
</evidence>
<proteinExistence type="predicted"/>
<keyword evidence="2 5" id="KW-0812">Transmembrane</keyword>
<dbReference type="PANTHER" id="PTHR26451:SF998">
    <property type="entry name" value="ODORANT RECEPTOR-RELATED"/>
    <property type="match status" value="1"/>
</dbReference>
<dbReference type="GO" id="GO:0005549">
    <property type="term" value="F:odorant binding"/>
    <property type="evidence" value="ECO:0007669"/>
    <property type="project" value="TreeGrafter"/>
</dbReference>
<feature type="transmembrane region" description="Helical" evidence="5">
    <location>
        <begin position="241"/>
        <end position="261"/>
    </location>
</feature>
<comment type="subcellular location">
    <subcellularLocation>
        <location evidence="1">Membrane</location>
    </subcellularLocation>
</comment>
<dbReference type="PROSITE" id="PS50262">
    <property type="entry name" value="G_PROTEIN_RECEP_F1_2"/>
    <property type="match status" value="1"/>
</dbReference>
<dbReference type="SUPFAM" id="SSF81321">
    <property type="entry name" value="Family A G protein-coupled receptor-like"/>
    <property type="match status" value="1"/>
</dbReference>
<feature type="transmembrane region" description="Helical" evidence="5">
    <location>
        <begin position="63"/>
        <end position="86"/>
    </location>
</feature>
<evidence type="ECO:0000256" key="1">
    <source>
        <dbReference type="ARBA" id="ARBA00004370"/>
    </source>
</evidence>
<dbReference type="FunFam" id="1.20.1070.10:FF:000096">
    <property type="entry name" value="Odorant receptor 131-2"/>
    <property type="match status" value="1"/>
</dbReference>
<evidence type="ECO:0000256" key="3">
    <source>
        <dbReference type="ARBA" id="ARBA00022989"/>
    </source>
</evidence>
<accession>A0A3B4ALP8</accession>
<evidence type="ECO:0000259" key="6">
    <source>
        <dbReference type="PROSITE" id="PS50262"/>
    </source>
</evidence>
<protein>
    <recommendedName>
        <fullName evidence="6">G-protein coupled receptors family 1 profile domain-containing protein</fullName>
    </recommendedName>
</protein>
<feature type="transmembrane region" description="Helical" evidence="5">
    <location>
        <begin position="93"/>
        <end position="108"/>
    </location>
</feature>
<feature type="domain" description="G-protein coupled receptors family 1 profile" evidence="6">
    <location>
        <begin position="43"/>
        <end position="291"/>
    </location>
</feature>
<reference evidence="7" key="2">
    <citation type="submission" date="2025-09" db="UniProtKB">
        <authorList>
            <consortium name="Ensembl"/>
        </authorList>
    </citation>
    <scope>IDENTIFICATION</scope>
</reference>
<dbReference type="InterPro" id="IPR052921">
    <property type="entry name" value="GPCR1_Superfamily_Member"/>
</dbReference>
<keyword evidence="4 5" id="KW-0472">Membrane</keyword>
<evidence type="ECO:0000256" key="5">
    <source>
        <dbReference type="SAM" id="Phobius"/>
    </source>
</evidence>